<gene>
    <name evidence="3" type="ORF">PV04_07213</name>
</gene>
<dbReference type="SUPFAM" id="SSF53067">
    <property type="entry name" value="Actin-like ATPase domain"/>
    <property type="match status" value="2"/>
</dbReference>
<keyword evidence="2" id="KW-0067">ATP-binding</keyword>
<evidence type="ECO:0000256" key="2">
    <source>
        <dbReference type="ARBA" id="ARBA00022840"/>
    </source>
</evidence>
<dbReference type="Gene3D" id="3.30.420.40">
    <property type="match status" value="2"/>
</dbReference>
<dbReference type="PANTHER" id="PTHR14187">
    <property type="entry name" value="ALPHA KINASE/ELONGATION FACTOR 2 KINASE"/>
    <property type="match status" value="1"/>
</dbReference>
<dbReference type="HOGENOM" id="CLU_009958_6_1_1"/>
<keyword evidence="1" id="KW-0547">Nucleotide-binding</keyword>
<name>A0A0D2FYC9_9EURO</name>
<proteinExistence type="predicted"/>
<dbReference type="Proteomes" id="UP000054266">
    <property type="component" value="Unassembled WGS sequence"/>
</dbReference>
<sequence>MAHDGPRKILVAIDFGTTFSGVAWAETRRKQQIRTIIKDWPSGSGNDDKVPTILQYASATFRDGRIWGYEVEPDPAKTTYEMFKLGLDPKREKETRLARDYPSVVKLPTRSADVEDLVVDYLTALRENFERHLEDLPNSIDLESIPRHYVITVPAMWSEKAQDRTRACAEKAGMGLKENVGIISEPEAAAIRVLEELRADEYDFKLNDTFVVCDAGGGTVDLISYTVTGLKPVLRVKEATKGDGYVCGGIFVNRVFARYMQETYGSHPFWSDEVLQDSIREFELNVKKRFDGKTDKTYKIRVGIPNHPRDIRDSVLRLSGAQVKNFFDPVIDEIERLVLAQLRATSQRVKCVMLVGGFGGNKYLKDRLQKAVGDGVKVSKPRNTLTAVVEGALIRGLVDAQPSNATIRVETRNARRFYGTSSWIPYDSVVHDRSRKEAGGYRGAAQIRTLQWFVKQNEPLRVAEPFGYYWDKPVSEGMPDEIKMPIYSYEATSNRSPPTYPDEAGVIELGMLRVKIDSLPRAAVRKELGTRDEEFYIVDFDIQMTLHSASLTFALLVQGTKYNQLRLDFS</sequence>
<keyword evidence="4" id="KW-1185">Reference proteome</keyword>
<protein>
    <recommendedName>
        <fullName evidence="5">Hsp70-like protein</fullName>
    </recommendedName>
</protein>
<dbReference type="Gene3D" id="3.90.640.10">
    <property type="entry name" value="Actin, Chain A, domain 4"/>
    <property type="match status" value="1"/>
</dbReference>
<dbReference type="PANTHER" id="PTHR14187:SF5">
    <property type="entry name" value="HEAT SHOCK 70 KDA PROTEIN 12A"/>
    <property type="match status" value="1"/>
</dbReference>
<organism evidence="3 4">
    <name type="scientific">Phialophora macrospora</name>
    <dbReference type="NCBI Taxonomy" id="1851006"/>
    <lineage>
        <taxon>Eukaryota</taxon>
        <taxon>Fungi</taxon>
        <taxon>Dikarya</taxon>
        <taxon>Ascomycota</taxon>
        <taxon>Pezizomycotina</taxon>
        <taxon>Eurotiomycetes</taxon>
        <taxon>Chaetothyriomycetidae</taxon>
        <taxon>Chaetothyriales</taxon>
        <taxon>Herpotrichiellaceae</taxon>
        <taxon>Phialophora</taxon>
    </lineage>
</organism>
<dbReference type="Pfam" id="PF00012">
    <property type="entry name" value="HSP70"/>
    <property type="match status" value="1"/>
</dbReference>
<dbReference type="CDD" id="cd10170">
    <property type="entry name" value="ASKHA_NBD_HSP70"/>
    <property type="match status" value="1"/>
</dbReference>
<evidence type="ECO:0000256" key="1">
    <source>
        <dbReference type="ARBA" id="ARBA00022741"/>
    </source>
</evidence>
<dbReference type="InterPro" id="IPR043129">
    <property type="entry name" value="ATPase_NBD"/>
</dbReference>
<reference evidence="3 4" key="1">
    <citation type="submission" date="2015-01" db="EMBL/GenBank/DDBJ databases">
        <title>The Genome Sequence of Capronia semiimmersa CBS27337.</title>
        <authorList>
            <consortium name="The Broad Institute Genomics Platform"/>
            <person name="Cuomo C."/>
            <person name="de Hoog S."/>
            <person name="Gorbushina A."/>
            <person name="Stielow B."/>
            <person name="Teixiera M."/>
            <person name="Abouelleil A."/>
            <person name="Chapman S.B."/>
            <person name="Priest M."/>
            <person name="Young S.K."/>
            <person name="Wortman J."/>
            <person name="Nusbaum C."/>
            <person name="Birren B."/>
        </authorList>
    </citation>
    <scope>NUCLEOTIDE SEQUENCE [LARGE SCALE GENOMIC DNA]</scope>
    <source>
        <strain evidence="3 4">CBS 27337</strain>
    </source>
</reference>
<evidence type="ECO:0008006" key="5">
    <source>
        <dbReference type="Google" id="ProtNLM"/>
    </source>
</evidence>
<evidence type="ECO:0000313" key="3">
    <source>
        <dbReference type="EMBL" id="KIW64909.1"/>
    </source>
</evidence>
<dbReference type="InterPro" id="IPR013126">
    <property type="entry name" value="Hsp_70_fam"/>
</dbReference>
<dbReference type="GO" id="GO:0140662">
    <property type="term" value="F:ATP-dependent protein folding chaperone"/>
    <property type="evidence" value="ECO:0007669"/>
    <property type="project" value="InterPro"/>
</dbReference>
<dbReference type="EMBL" id="KN846960">
    <property type="protein sequence ID" value="KIW64909.1"/>
    <property type="molecule type" value="Genomic_DNA"/>
</dbReference>
<dbReference type="AlphaFoldDB" id="A0A0D2FYC9"/>
<evidence type="ECO:0000313" key="4">
    <source>
        <dbReference type="Proteomes" id="UP000054266"/>
    </source>
</evidence>
<accession>A0A0D2FYC9</accession>
<dbReference type="STRING" id="5601.A0A0D2FYC9"/>
<dbReference type="GO" id="GO:0005524">
    <property type="term" value="F:ATP binding"/>
    <property type="evidence" value="ECO:0007669"/>
    <property type="project" value="UniProtKB-KW"/>
</dbReference>